<gene>
    <name evidence="2" type="ORF">ABM479_17675</name>
</gene>
<sequence>MSTAKLHINIAQGIIDAEGDAEFVLKVYEDFRDRLGNAVDWGGLAEGDSDADQADETPATAKATAGSKKNKIKKPPSGKPQRASNGATYKPRLVDDLDTQGLKEFIADYNMTTHANNIVAFLKFLEGKGRKPATFDEVFTCYTDAGIKVPTAFVQAFRDTASKKKFIEFTDSGGVELTLRGGNHINHGSMSKKGDLA</sequence>
<dbReference type="RefSeq" id="WP_349956956.1">
    <property type="nucleotide sequence ID" value="NZ_CP157960.1"/>
</dbReference>
<accession>A0AAU7RQX0</accession>
<feature type="region of interest" description="Disordered" evidence="1">
    <location>
        <begin position="46"/>
        <end position="90"/>
    </location>
</feature>
<protein>
    <submittedName>
        <fullName evidence="2">Uncharacterized protein</fullName>
    </submittedName>
</protein>
<evidence type="ECO:0000256" key="1">
    <source>
        <dbReference type="SAM" id="MobiDB-lite"/>
    </source>
</evidence>
<proteinExistence type="predicted"/>
<evidence type="ECO:0000313" key="2">
    <source>
        <dbReference type="EMBL" id="XBT92567.1"/>
    </source>
</evidence>
<dbReference type="EMBL" id="CP157960">
    <property type="protein sequence ID" value="XBT92567.1"/>
    <property type="molecule type" value="Genomic_DNA"/>
</dbReference>
<organism evidence="2">
    <name type="scientific">Rhizobium sp. ZPR3</name>
    <dbReference type="NCBI Taxonomy" id="3158967"/>
    <lineage>
        <taxon>Bacteria</taxon>
        <taxon>Pseudomonadati</taxon>
        <taxon>Pseudomonadota</taxon>
        <taxon>Alphaproteobacteria</taxon>
        <taxon>Hyphomicrobiales</taxon>
        <taxon>Rhizobiaceae</taxon>
        <taxon>Rhizobium/Agrobacterium group</taxon>
        <taxon>Rhizobium</taxon>
    </lineage>
</organism>
<name>A0AAU7RQX0_9HYPH</name>
<reference evidence="2" key="1">
    <citation type="submission" date="2024-06" db="EMBL/GenBank/DDBJ databases">
        <authorList>
            <person name="Li T."/>
            <person name="Gao R."/>
        </authorList>
    </citation>
    <scope>NUCLEOTIDE SEQUENCE</scope>
    <source>
        <strain evidence="2">ZPR3</strain>
    </source>
</reference>
<dbReference type="AlphaFoldDB" id="A0AAU7RQX0"/>